<dbReference type="InterPro" id="IPR016181">
    <property type="entry name" value="Acyl_CoA_acyltransferase"/>
</dbReference>
<reference evidence="2" key="1">
    <citation type="submission" date="2024-01" db="EMBL/GenBank/DDBJ databases">
        <title>Sequencing the genomes of a sandfly, Sergentomyia squamirostris, and its two endosymbionts.</title>
        <authorList>
            <person name="Itokawa K."/>
            <person name="Sanjoba C."/>
        </authorList>
    </citation>
    <scope>NUCLEOTIDE SEQUENCE</scope>
    <source>
        <strain evidence="2">WSSQ</strain>
    </source>
</reference>
<dbReference type="SUPFAM" id="SSF55729">
    <property type="entry name" value="Acyl-CoA N-acyltransferases (Nat)"/>
    <property type="match status" value="1"/>
</dbReference>
<name>A0AAT9GER5_9RICK</name>
<dbReference type="PROSITE" id="PS51186">
    <property type="entry name" value="GNAT"/>
    <property type="match status" value="1"/>
</dbReference>
<dbReference type="Pfam" id="PF00583">
    <property type="entry name" value="Acetyltransf_1"/>
    <property type="match status" value="1"/>
</dbReference>
<dbReference type="GO" id="GO:0016747">
    <property type="term" value="F:acyltransferase activity, transferring groups other than amino-acyl groups"/>
    <property type="evidence" value="ECO:0007669"/>
    <property type="project" value="InterPro"/>
</dbReference>
<sequence length="176" mass="19883">MHGASSRSERSHEILNQLGLSHTETEIGMMIRVDEISAVSSYNLDIVMVETEEELVDFSRVFASTGDKEALIYYKMVEAYIKDSKTKLFVKYCNYVPVATASVILNKGNTAGIYDIITYPEFRCRGFGTSITKFALNYIKEQGYKYACLQASEEGLSMYLKLGFVPHGEFLVYSNK</sequence>
<dbReference type="Gene3D" id="3.40.630.30">
    <property type="match status" value="1"/>
</dbReference>
<protein>
    <recommendedName>
        <fullName evidence="1">N-acetyltransferase domain-containing protein</fullName>
    </recommendedName>
</protein>
<evidence type="ECO:0000313" key="2">
    <source>
        <dbReference type="EMBL" id="BFD48203.1"/>
    </source>
</evidence>
<proteinExistence type="predicted"/>
<dbReference type="CDD" id="cd04301">
    <property type="entry name" value="NAT_SF"/>
    <property type="match status" value="1"/>
</dbReference>
<dbReference type="AlphaFoldDB" id="A0AAT9GER5"/>
<organism evidence="2">
    <name type="scientific">Wolbachia endosymbiont of Sergentomyia squamirostris</name>
    <dbReference type="NCBI Taxonomy" id="3113640"/>
    <lineage>
        <taxon>Bacteria</taxon>
        <taxon>Pseudomonadati</taxon>
        <taxon>Pseudomonadota</taxon>
        <taxon>Alphaproteobacteria</taxon>
        <taxon>Rickettsiales</taxon>
        <taxon>Anaplasmataceae</taxon>
        <taxon>Wolbachieae</taxon>
        <taxon>Wolbachia</taxon>
    </lineage>
</organism>
<accession>A0AAT9GER5</accession>
<gene>
    <name evidence="2" type="ORF">DMENIID0003_12770</name>
</gene>
<evidence type="ECO:0000259" key="1">
    <source>
        <dbReference type="PROSITE" id="PS51186"/>
    </source>
</evidence>
<dbReference type="EMBL" id="AP029172">
    <property type="protein sequence ID" value="BFD48203.1"/>
    <property type="molecule type" value="Genomic_DNA"/>
</dbReference>
<dbReference type="InterPro" id="IPR000182">
    <property type="entry name" value="GNAT_dom"/>
</dbReference>
<feature type="domain" description="N-acetyltransferase" evidence="1">
    <location>
        <begin position="45"/>
        <end position="176"/>
    </location>
</feature>